<protein>
    <recommendedName>
        <fullName evidence="2">Myb-like domain-containing protein</fullName>
    </recommendedName>
</protein>
<evidence type="ECO:0000256" key="1">
    <source>
        <dbReference type="SAM" id="MobiDB-lite"/>
    </source>
</evidence>
<dbReference type="VEuPathDB" id="VectorBase:HLOH_048187"/>
<proteinExistence type="predicted"/>
<dbReference type="InterPro" id="IPR001005">
    <property type="entry name" value="SANT/Myb"/>
</dbReference>
<sequence length="318" mass="34923">MPDTVPQEPSRVGLARLRTTPRRQQQQPPTSGPDSRQQAASERPWTPAELELLAGAVCERASVLLSGNDLSVKRSAWEELSKRLQRPADALRRQWTNIVVDLRQNKRSTPFKPHELAALKALNSVAERSRPQPPAMPQQQQEPPQLQIDPNSVRSIPANSFLHQEKATRAAPAMSTAAVAIQSTASITIMPLNNQLNREVSITPVKKPQPQRASSSHHSSDELQVVRTCSSVHTQTPEKEEPSAKRARLGSSSQADTAAILQRLASLEERRFSLQREQLAVERDKVQCMRELLALLKTDRAAAVTNGDAVAAAVSAAL</sequence>
<reference evidence="3 4" key="1">
    <citation type="journal article" date="2020" name="Cell">
        <title>Large-Scale Comparative Analyses of Tick Genomes Elucidate Their Genetic Diversity and Vector Capacities.</title>
        <authorList>
            <consortium name="Tick Genome and Microbiome Consortium (TIGMIC)"/>
            <person name="Jia N."/>
            <person name="Wang J."/>
            <person name="Shi W."/>
            <person name="Du L."/>
            <person name="Sun Y."/>
            <person name="Zhan W."/>
            <person name="Jiang J.F."/>
            <person name="Wang Q."/>
            <person name="Zhang B."/>
            <person name="Ji P."/>
            <person name="Bell-Sakyi L."/>
            <person name="Cui X.M."/>
            <person name="Yuan T.T."/>
            <person name="Jiang B.G."/>
            <person name="Yang W.F."/>
            <person name="Lam T.T."/>
            <person name="Chang Q.C."/>
            <person name="Ding S.J."/>
            <person name="Wang X.J."/>
            <person name="Zhu J.G."/>
            <person name="Ruan X.D."/>
            <person name="Zhao L."/>
            <person name="Wei J.T."/>
            <person name="Ye R.Z."/>
            <person name="Que T.C."/>
            <person name="Du C.H."/>
            <person name="Zhou Y.H."/>
            <person name="Cheng J.X."/>
            <person name="Dai P.F."/>
            <person name="Guo W.B."/>
            <person name="Han X.H."/>
            <person name="Huang E.J."/>
            <person name="Li L.F."/>
            <person name="Wei W."/>
            <person name="Gao Y.C."/>
            <person name="Liu J.Z."/>
            <person name="Shao H.Z."/>
            <person name="Wang X."/>
            <person name="Wang C.C."/>
            <person name="Yang T.C."/>
            <person name="Huo Q.B."/>
            <person name="Li W."/>
            <person name="Chen H.Y."/>
            <person name="Chen S.E."/>
            <person name="Zhou L.G."/>
            <person name="Ni X.B."/>
            <person name="Tian J.H."/>
            <person name="Sheng Y."/>
            <person name="Liu T."/>
            <person name="Pan Y.S."/>
            <person name="Xia L.Y."/>
            <person name="Li J."/>
            <person name="Zhao F."/>
            <person name="Cao W.C."/>
        </authorList>
    </citation>
    <scope>NUCLEOTIDE SEQUENCE [LARGE SCALE GENOMIC DNA]</scope>
    <source>
        <strain evidence="3">HaeL-2018</strain>
    </source>
</reference>
<feature type="region of interest" description="Disordered" evidence="1">
    <location>
        <begin position="1"/>
        <end position="46"/>
    </location>
</feature>
<dbReference type="EMBL" id="JABSTR010000002">
    <property type="protein sequence ID" value="KAH9363529.1"/>
    <property type="molecule type" value="Genomic_DNA"/>
</dbReference>
<dbReference type="Proteomes" id="UP000821853">
    <property type="component" value="Chromosome 10"/>
</dbReference>
<comment type="caution">
    <text evidence="3">The sequence shown here is derived from an EMBL/GenBank/DDBJ whole genome shotgun (WGS) entry which is preliminary data.</text>
</comment>
<accession>A0A9J6FMM7</accession>
<organism evidence="3 4">
    <name type="scientific">Haemaphysalis longicornis</name>
    <name type="common">Bush tick</name>
    <dbReference type="NCBI Taxonomy" id="44386"/>
    <lineage>
        <taxon>Eukaryota</taxon>
        <taxon>Metazoa</taxon>
        <taxon>Ecdysozoa</taxon>
        <taxon>Arthropoda</taxon>
        <taxon>Chelicerata</taxon>
        <taxon>Arachnida</taxon>
        <taxon>Acari</taxon>
        <taxon>Parasitiformes</taxon>
        <taxon>Ixodida</taxon>
        <taxon>Ixodoidea</taxon>
        <taxon>Ixodidae</taxon>
        <taxon>Haemaphysalinae</taxon>
        <taxon>Haemaphysalis</taxon>
    </lineage>
</organism>
<name>A0A9J6FMM7_HAELO</name>
<dbReference type="OrthoDB" id="6498121at2759"/>
<dbReference type="PROSITE" id="PS50090">
    <property type="entry name" value="MYB_LIKE"/>
    <property type="match status" value="1"/>
</dbReference>
<feature type="region of interest" description="Disordered" evidence="1">
    <location>
        <begin position="205"/>
        <end position="252"/>
    </location>
</feature>
<keyword evidence="4" id="KW-1185">Reference proteome</keyword>
<evidence type="ECO:0000259" key="2">
    <source>
        <dbReference type="PROSITE" id="PS50090"/>
    </source>
</evidence>
<evidence type="ECO:0000313" key="4">
    <source>
        <dbReference type="Proteomes" id="UP000821853"/>
    </source>
</evidence>
<evidence type="ECO:0000313" key="3">
    <source>
        <dbReference type="EMBL" id="KAH9363529.1"/>
    </source>
</evidence>
<gene>
    <name evidence="3" type="ORF">HPB48_005938</name>
</gene>
<feature type="domain" description="Myb-like" evidence="2">
    <location>
        <begin position="37"/>
        <end position="99"/>
    </location>
</feature>
<dbReference type="AlphaFoldDB" id="A0A9J6FMM7"/>
<dbReference type="OMA" id="CNSVHTQ"/>
<feature type="region of interest" description="Disordered" evidence="1">
    <location>
        <begin position="126"/>
        <end position="152"/>
    </location>
</feature>
<feature type="compositionally biased region" description="Low complexity" evidence="1">
    <location>
        <begin position="137"/>
        <end position="150"/>
    </location>
</feature>